<name>A0AAN6XW08_9PEZI</name>
<dbReference type="SUPFAM" id="SSF56281">
    <property type="entry name" value="Metallo-hydrolase/oxidoreductase"/>
    <property type="match status" value="1"/>
</dbReference>
<dbReference type="InterPro" id="IPR001279">
    <property type="entry name" value="Metallo-B-lactamas"/>
</dbReference>
<evidence type="ECO:0000256" key="2">
    <source>
        <dbReference type="ARBA" id="ARBA00022723"/>
    </source>
</evidence>
<reference evidence="6" key="2">
    <citation type="submission" date="2023-05" db="EMBL/GenBank/DDBJ databases">
        <authorList>
            <consortium name="Lawrence Berkeley National Laboratory"/>
            <person name="Steindorff A."/>
            <person name="Hensen N."/>
            <person name="Bonometti L."/>
            <person name="Westerberg I."/>
            <person name="Brannstrom I.O."/>
            <person name="Guillou S."/>
            <person name="Cros-Aarteil S."/>
            <person name="Calhoun S."/>
            <person name="Haridas S."/>
            <person name="Kuo A."/>
            <person name="Mondo S."/>
            <person name="Pangilinan J."/>
            <person name="Riley R."/>
            <person name="Labutti K."/>
            <person name="Andreopoulos B."/>
            <person name="Lipzen A."/>
            <person name="Chen C."/>
            <person name="Yanf M."/>
            <person name="Daum C."/>
            <person name="Ng V."/>
            <person name="Clum A."/>
            <person name="Ohm R."/>
            <person name="Martin F."/>
            <person name="Silar P."/>
            <person name="Natvig D."/>
            <person name="Lalanne C."/>
            <person name="Gautier V."/>
            <person name="Ament-Velasquez S.L."/>
            <person name="Kruys A."/>
            <person name="Hutchinson M.I."/>
            <person name="Powell A.J."/>
            <person name="Barry K."/>
            <person name="Miller A.N."/>
            <person name="Grigoriev I.V."/>
            <person name="Debuchy R."/>
            <person name="Gladieux P."/>
            <person name="Thoren M.H."/>
            <person name="Johannesson H."/>
        </authorList>
    </citation>
    <scope>NUCLEOTIDE SEQUENCE</scope>
    <source>
        <strain evidence="6">PSN293</strain>
    </source>
</reference>
<evidence type="ECO:0000256" key="4">
    <source>
        <dbReference type="ARBA" id="ARBA00022833"/>
    </source>
</evidence>
<comment type="caution">
    <text evidence="6">The sequence shown here is derived from an EMBL/GenBank/DDBJ whole genome shotgun (WGS) entry which is preliminary data.</text>
</comment>
<proteinExistence type="inferred from homology"/>
<dbReference type="PANTHER" id="PTHR42978:SF5">
    <property type="entry name" value="METALLO-BETA-LACTAMASE DOMAIN-CONTAINING PROTEIN"/>
    <property type="match status" value="1"/>
</dbReference>
<dbReference type="GO" id="GO:0046872">
    <property type="term" value="F:metal ion binding"/>
    <property type="evidence" value="ECO:0007669"/>
    <property type="project" value="UniProtKB-KW"/>
</dbReference>
<feature type="domain" description="Metallo-beta-lactamase" evidence="5">
    <location>
        <begin position="48"/>
        <end position="275"/>
    </location>
</feature>
<dbReference type="Pfam" id="PF00753">
    <property type="entry name" value="Lactamase_B"/>
    <property type="match status" value="1"/>
</dbReference>
<dbReference type="EMBL" id="MU858379">
    <property type="protein sequence ID" value="KAK4206600.1"/>
    <property type="molecule type" value="Genomic_DNA"/>
</dbReference>
<dbReference type="SMART" id="SM00849">
    <property type="entry name" value="Lactamase_B"/>
    <property type="match status" value="1"/>
</dbReference>
<accession>A0AAN6XW08</accession>
<sequence length="361" mass="40269">MAASPVQIPTSNSTVSVSIIDTTSWAYKIPCGDLFRPRFIGLDTFDICSYAFLVKHQDRRLLFDLGIKKDWEQLVPDTVARLRKSGTHVTVEREIADILRDGGTEPDQIEAVIWSHIHWDHTGNLASFPPATKLIVGPGIIDRFMPGWPTVPDSHFREADVAGREIVGLEGDKFTAKIGGFSAHDYFGDGSFYILDAPGHSLGHLNALARTSVDPETFIFLAADSVHLAGEVRPTELLPLPDAVDVPGIVPCPCPAEHLLRIHPRESKTLPYLGLDPCFPEDLEAAEKTIENIQAFDADERVFVVWAHDVTLHNILEYYPATADDWKVKGWKETSRRTFLSDLQEIARKRDKKGERELGDL</sequence>
<dbReference type="PANTHER" id="PTHR42978">
    <property type="entry name" value="QUORUM-QUENCHING LACTONASE YTNP-RELATED-RELATED"/>
    <property type="match status" value="1"/>
</dbReference>
<evidence type="ECO:0000313" key="6">
    <source>
        <dbReference type="EMBL" id="KAK4206600.1"/>
    </source>
</evidence>
<dbReference type="InterPro" id="IPR036866">
    <property type="entry name" value="RibonucZ/Hydroxyglut_hydro"/>
</dbReference>
<dbReference type="AlphaFoldDB" id="A0AAN6XW08"/>
<keyword evidence="3" id="KW-0378">Hydrolase</keyword>
<keyword evidence="7" id="KW-1185">Reference proteome</keyword>
<reference evidence="6" key="1">
    <citation type="journal article" date="2023" name="Mol. Phylogenet. Evol.">
        <title>Genome-scale phylogeny and comparative genomics of the fungal order Sordariales.</title>
        <authorList>
            <person name="Hensen N."/>
            <person name="Bonometti L."/>
            <person name="Westerberg I."/>
            <person name="Brannstrom I.O."/>
            <person name="Guillou S."/>
            <person name="Cros-Aarteil S."/>
            <person name="Calhoun S."/>
            <person name="Haridas S."/>
            <person name="Kuo A."/>
            <person name="Mondo S."/>
            <person name="Pangilinan J."/>
            <person name="Riley R."/>
            <person name="LaButti K."/>
            <person name="Andreopoulos B."/>
            <person name="Lipzen A."/>
            <person name="Chen C."/>
            <person name="Yan M."/>
            <person name="Daum C."/>
            <person name="Ng V."/>
            <person name="Clum A."/>
            <person name="Steindorff A."/>
            <person name="Ohm R.A."/>
            <person name="Martin F."/>
            <person name="Silar P."/>
            <person name="Natvig D.O."/>
            <person name="Lalanne C."/>
            <person name="Gautier V."/>
            <person name="Ament-Velasquez S.L."/>
            <person name="Kruys A."/>
            <person name="Hutchinson M.I."/>
            <person name="Powell A.J."/>
            <person name="Barry K."/>
            <person name="Miller A.N."/>
            <person name="Grigoriev I.V."/>
            <person name="Debuchy R."/>
            <person name="Gladieux P."/>
            <person name="Hiltunen Thoren M."/>
            <person name="Johannesson H."/>
        </authorList>
    </citation>
    <scope>NUCLEOTIDE SEQUENCE</scope>
    <source>
        <strain evidence="6">PSN293</strain>
    </source>
</reference>
<evidence type="ECO:0000259" key="5">
    <source>
        <dbReference type="SMART" id="SM00849"/>
    </source>
</evidence>
<protein>
    <submittedName>
        <fullName evidence="6">Beta-lactamase-like protein</fullName>
    </submittedName>
</protein>
<dbReference type="GO" id="GO:0016787">
    <property type="term" value="F:hydrolase activity"/>
    <property type="evidence" value="ECO:0007669"/>
    <property type="project" value="UniProtKB-KW"/>
</dbReference>
<dbReference type="Gene3D" id="3.60.15.10">
    <property type="entry name" value="Ribonuclease Z/Hydroxyacylglutathione hydrolase-like"/>
    <property type="match status" value="1"/>
</dbReference>
<dbReference type="InterPro" id="IPR051013">
    <property type="entry name" value="MBL_superfamily_lactonases"/>
</dbReference>
<keyword evidence="4" id="KW-0862">Zinc</keyword>
<keyword evidence="2" id="KW-0479">Metal-binding</keyword>
<dbReference type="CDD" id="cd07730">
    <property type="entry name" value="metallo-hydrolase-like_MBL-fold"/>
    <property type="match status" value="1"/>
</dbReference>
<dbReference type="Proteomes" id="UP001301769">
    <property type="component" value="Unassembled WGS sequence"/>
</dbReference>
<evidence type="ECO:0000256" key="3">
    <source>
        <dbReference type="ARBA" id="ARBA00022801"/>
    </source>
</evidence>
<comment type="similarity">
    <text evidence="1">Belongs to the metallo-beta-lactamase superfamily.</text>
</comment>
<gene>
    <name evidence="6" type="ORF">QBC37DRAFT_300472</name>
</gene>
<evidence type="ECO:0000256" key="1">
    <source>
        <dbReference type="ARBA" id="ARBA00007749"/>
    </source>
</evidence>
<evidence type="ECO:0000313" key="7">
    <source>
        <dbReference type="Proteomes" id="UP001301769"/>
    </source>
</evidence>
<organism evidence="6 7">
    <name type="scientific">Rhypophila decipiens</name>
    <dbReference type="NCBI Taxonomy" id="261697"/>
    <lineage>
        <taxon>Eukaryota</taxon>
        <taxon>Fungi</taxon>
        <taxon>Dikarya</taxon>
        <taxon>Ascomycota</taxon>
        <taxon>Pezizomycotina</taxon>
        <taxon>Sordariomycetes</taxon>
        <taxon>Sordariomycetidae</taxon>
        <taxon>Sordariales</taxon>
        <taxon>Naviculisporaceae</taxon>
        <taxon>Rhypophila</taxon>
    </lineage>
</organism>